<evidence type="ECO:0000313" key="3">
    <source>
        <dbReference type="Proteomes" id="UP000184612"/>
    </source>
</evidence>
<accession>A0A1M7YFR6</accession>
<dbReference type="Proteomes" id="UP000184612">
    <property type="component" value="Unassembled WGS sequence"/>
</dbReference>
<gene>
    <name evidence="2" type="ORF">SAMN02745217_03218</name>
</gene>
<protein>
    <submittedName>
        <fullName evidence="2">Uncharacterized protein</fullName>
    </submittedName>
</protein>
<feature type="compositionally biased region" description="Basic and acidic residues" evidence="1">
    <location>
        <begin position="1"/>
        <end position="26"/>
    </location>
</feature>
<sequence>MKKKTEKEEQRKSKETFNQTTHKETPENQNQAHNVVREGTGPINQRK</sequence>
<keyword evidence="3" id="KW-1185">Reference proteome</keyword>
<dbReference type="AlphaFoldDB" id="A0A1M7YFR6"/>
<dbReference type="RefSeq" id="WP_175562082.1">
    <property type="nucleotide sequence ID" value="NZ_FRFD01000009.1"/>
</dbReference>
<evidence type="ECO:0000313" key="2">
    <source>
        <dbReference type="EMBL" id="SHO51497.1"/>
    </source>
</evidence>
<dbReference type="STRING" id="1121345.SAMN02745217_03218"/>
<proteinExistence type="predicted"/>
<feature type="region of interest" description="Disordered" evidence="1">
    <location>
        <begin position="1"/>
        <end position="47"/>
    </location>
</feature>
<name>A0A1M7YFR6_9FIRM</name>
<dbReference type="EMBL" id="FRFD01000009">
    <property type="protein sequence ID" value="SHO51497.1"/>
    <property type="molecule type" value="Genomic_DNA"/>
</dbReference>
<evidence type="ECO:0000256" key="1">
    <source>
        <dbReference type="SAM" id="MobiDB-lite"/>
    </source>
</evidence>
<organism evidence="2 3">
    <name type="scientific">Anaerocolumna xylanovorans DSM 12503</name>
    <dbReference type="NCBI Taxonomy" id="1121345"/>
    <lineage>
        <taxon>Bacteria</taxon>
        <taxon>Bacillati</taxon>
        <taxon>Bacillota</taxon>
        <taxon>Clostridia</taxon>
        <taxon>Lachnospirales</taxon>
        <taxon>Lachnospiraceae</taxon>
        <taxon>Anaerocolumna</taxon>
    </lineage>
</organism>
<reference evidence="2 3" key="1">
    <citation type="submission" date="2016-12" db="EMBL/GenBank/DDBJ databases">
        <authorList>
            <person name="Song W.-J."/>
            <person name="Kurnit D.M."/>
        </authorList>
    </citation>
    <scope>NUCLEOTIDE SEQUENCE [LARGE SCALE GENOMIC DNA]</scope>
    <source>
        <strain evidence="2 3">DSM 12503</strain>
    </source>
</reference>